<dbReference type="AlphaFoldDB" id="A0A061FD43"/>
<accession>A0A061FD43</accession>
<feature type="compositionally biased region" description="Low complexity" evidence="1">
    <location>
        <begin position="86"/>
        <end position="99"/>
    </location>
</feature>
<dbReference type="Pfam" id="PF04782">
    <property type="entry name" value="DUF632"/>
    <property type="match status" value="1"/>
</dbReference>
<name>A0A061FD43_THECC</name>
<evidence type="ECO:0000259" key="2">
    <source>
        <dbReference type="Pfam" id="PF04782"/>
    </source>
</evidence>
<dbReference type="EMBL" id="CM001886">
    <property type="protein sequence ID" value="EOY15215.1"/>
    <property type="molecule type" value="Genomic_DNA"/>
</dbReference>
<proteinExistence type="predicted"/>
<sequence length="694" mass="78740">MGCATSKLEQLPAVSLCRDRCNFLEEALQQSYALADAHVAYMQSLKTLGPTLHRFFDQSIKSTSGDDDSSAVGTEKPPKKPSPQASPDHSLSSSNSDSHIQFDTDSEEEETGKELSRSFNQIHQSYLNHGILTSYSLPNHNYNTNTYQNSEFSGSGWKTPPPPAPRSAAWDYLNFFDEIYERYELPYCSTKAVKNKEGAPDLEAELVKQINGDAKSSANYTKAKKEENPCGKTVPVKNGDGENKKKVDSETEQVQKGTDLNEPKNQSGKQSVSKVMKELQVLFQKASESGYEVLKMLDTGKFRYHHKKSVYQGSTNIIHMITSNSLETESLLSKQKISSADNDEIVNSQNLSSTIRKLCMWEKKLYDEVKAEEKLRIIHAKKCRQIKSLDQKGADARRVDSTRTLIRALSTKMRVAVQVIDKIAITINRLMDEELWPQINELICRLFEMWKVMLECHSCQCRKVMEAKCLDVIPLNGKLINDAQLEVAIKVKLELQNWSLSFSSWIEAQRGYVKALNGWVRRCLQYEPEETADCIAPFSPGRCGATPVFVIVNQWSEAIDRLSEKEVVEAVHGLFMSINQVLEHHNADLQQRIIADKDMERKVKILEKEEQKIKKIMRARVRKMTLLAREETAALLPADTRRSDIRVATSLQVGLKQIFVGMEKLATQSRQTYQELHKCIELCRACQDKPDCRP</sequence>
<feature type="compositionally biased region" description="Polar residues" evidence="1">
    <location>
        <begin position="252"/>
        <end position="271"/>
    </location>
</feature>
<gene>
    <name evidence="4" type="ORF">TCM_034359</name>
</gene>
<feature type="region of interest" description="Disordered" evidence="1">
    <location>
        <begin position="218"/>
        <end position="271"/>
    </location>
</feature>
<dbReference type="Proteomes" id="UP000026915">
    <property type="component" value="Chromosome 8"/>
</dbReference>
<organism evidence="4 5">
    <name type="scientific">Theobroma cacao</name>
    <name type="common">Cacao</name>
    <name type="synonym">Cocoa</name>
    <dbReference type="NCBI Taxonomy" id="3641"/>
    <lineage>
        <taxon>Eukaryota</taxon>
        <taxon>Viridiplantae</taxon>
        <taxon>Streptophyta</taxon>
        <taxon>Embryophyta</taxon>
        <taxon>Tracheophyta</taxon>
        <taxon>Spermatophyta</taxon>
        <taxon>Magnoliopsida</taxon>
        <taxon>eudicotyledons</taxon>
        <taxon>Gunneridae</taxon>
        <taxon>Pentapetalae</taxon>
        <taxon>rosids</taxon>
        <taxon>malvids</taxon>
        <taxon>Malvales</taxon>
        <taxon>Malvaceae</taxon>
        <taxon>Byttnerioideae</taxon>
        <taxon>Theobroma</taxon>
    </lineage>
</organism>
<dbReference type="STRING" id="3641.A0A061FD43"/>
<protein>
    <submittedName>
        <fullName evidence="4">Uncharacterized protein isoform 1</fullName>
    </submittedName>
</protein>
<dbReference type="eggNOG" id="ENOG502QUPN">
    <property type="taxonomic scope" value="Eukaryota"/>
</dbReference>
<dbReference type="Pfam" id="PF04783">
    <property type="entry name" value="DUF630"/>
    <property type="match status" value="1"/>
</dbReference>
<dbReference type="PANTHER" id="PTHR21450">
    <property type="entry name" value="PROTEIN ALTERED PHOSPHATE STARVATION RESPONSE 1"/>
    <property type="match status" value="1"/>
</dbReference>
<evidence type="ECO:0000259" key="3">
    <source>
        <dbReference type="Pfam" id="PF04783"/>
    </source>
</evidence>
<dbReference type="Gramene" id="EOY15215">
    <property type="protein sequence ID" value="EOY15215"/>
    <property type="gene ID" value="TCM_034359"/>
</dbReference>
<feature type="region of interest" description="Disordered" evidence="1">
    <location>
        <begin position="59"/>
        <end position="116"/>
    </location>
</feature>
<feature type="domain" description="DUF632" evidence="2">
    <location>
        <begin position="273"/>
        <end position="579"/>
    </location>
</feature>
<dbReference type="OMA" id="CDFLDYA"/>
<keyword evidence="5" id="KW-1185">Reference proteome</keyword>
<dbReference type="InterPro" id="IPR006868">
    <property type="entry name" value="DUF630"/>
</dbReference>
<evidence type="ECO:0000256" key="1">
    <source>
        <dbReference type="SAM" id="MobiDB-lite"/>
    </source>
</evidence>
<dbReference type="InParanoid" id="A0A061FD43"/>
<reference evidence="4 5" key="1">
    <citation type="journal article" date="2013" name="Genome Biol.">
        <title>The genome sequence of the most widely cultivated cacao type and its use to identify candidate genes regulating pod color.</title>
        <authorList>
            <person name="Motamayor J.C."/>
            <person name="Mockaitis K."/>
            <person name="Schmutz J."/>
            <person name="Haiminen N."/>
            <person name="Iii D.L."/>
            <person name="Cornejo O."/>
            <person name="Findley S.D."/>
            <person name="Zheng P."/>
            <person name="Utro F."/>
            <person name="Royaert S."/>
            <person name="Saski C."/>
            <person name="Jenkins J."/>
            <person name="Podicheti R."/>
            <person name="Zhao M."/>
            <person name="Scheffler B.E."/>
            <person name="Stack J.C."/>
            <person name="Feltus F.A."/>
            <person name="Mustiga G.M."/>
            <person name="Amores F."/>
            <person name="Phillips W."/>
            <person name="Marelli J.P."/>
            <person name="May G.D."/>
            <person name="Shapiro H."/>
            <person name="Ma J."/>
            <person name="Bustamante C.D."/>
            <person name="Schnell R.J."/>
            <person name="Main D."/>
            <person name="Gilbert D."/>
            <person name="Parida L."/>
            <person name="Kuhn D.N."/>
        </authorList>
    </citation>
    <scope>NUCLEOTIDE SEQUENCE [LARGE SCALE GENOMIC DNA]</scope>
    <source>
        <strain evidence="5">cv. Matina 1-6</strain>
    </source>
</reference>
<dbReference type="PANTHER" id="PTHR21450:SF19">
    <property type="entry name" value="F5M15.15"/>
    <property type="match status" value="1"/>
</dbReference>
<feature type="compositionally biased region" description="Basic and acidic residues" evidence="1">
    <location>
        <begin position="239"/>
        <end position="249"/>
    </location>
</feature>
<evidence type="ECO:0000313" key="4">
    <source>
        <dbReference type="EMBL" id="EOY15215.1"/>
    </source>
</evidence>
<feature type="domain" description="DUF630" evidence="3">
    <location>
        <begin position="1"/>
        <end position="58"/>
    </location>
</feature>
<evidence type="ECO:0000313" key="5">
    <source>
        <dbReference type="Proteomes" id="UP000026915"/>
    </source>
</evidence>
<dbReference type="InterPro" id="IPR006867">
    <property type="entry name" value="DUF632"/>
</dbReference>